<protein>
    <recommendedName>
        <fullName evidence="3">F-box domain-containing protein</fullName>
    </recommendedName>
</protein>
<dbReference type="OrthoDB" id="2977329at2759"/>
<evidence type="ECO:0000313" key="2">
    <source>
        <dbReference type="Proteomes" id="UP000799118"/>
    </source>
</evidence>
<keyword evidence="2" id="KW-1185">Reference proteome</keyword>
<dbReference type="Proteomes" id="UP000799118">
    <property type="component" value="Unassembled WGS sequence"/>
</dbReference>
<evidence type="ECO:0000313" key="1">
    <source>
        <dbReference type="EMBL" id="KAE9398858.1"/>
    </source>
</evidence>
<dbReference type="Gene3D" id="1.20.1280.50">
    <property type="match status" value="1"/>
</dbReference>
<dbReference type="SUPFAM" id="SSF81383">
    <property type="entry name" value="F-box domain"/>
    <property type="match status" value="1"/>
</dbReference>
<accession>A0A6A4HN83</accession>
<proteinExistence type="predicted"/>
<evidence type="ECO:0008006" key="3">
    <source>
        <dbReference type="Google" id="ProtNLM"/>
    </source>
</evidence>
<dbReference type="AlphaFoldDB" id="A0A6A4HN83"/>
<sequence>MTVLPTELVETIIDRLADSKSKQDLRSCSLVCKRWLPRSRTWIFRSISACPKSPIIDLKSFLDAIHNVQSSPHLSSLVREIKVDCCHVPELTRITFNTLNLEHLSRLWLCRHDFARFELNLISLTRTLTSSLDTLIINRTVFRDACQLLHFLSSPCFSRLRSLSLTDISYMMRSDTNSRDVAWIMGSWTRTASLRLPILHKIMLEEFKIGLIPDHNIFDLLFHSNSPFDWTCLRRITFSRIWDNVLIQGFLNGPLPALSSVEFEKSEKMYHFTSSGAFTGTIENPSVLLNLSELSIGFDLSDEDFHFLNEVIRSLGSGKRQSKPKIVTIVLPPMGLPPSKQMLEVAALFLKLACLSSIQRLRLIVQFSTGWSDQKKTDCKDFYGYYLLSSTNPKVSLVFKEGQMDQE</sequence>
<reference evidence="1" key="1">
    <citation type="journal article" date="2019" name="Environ. Microbiol.">
        <title>Fungal ecological strategies reflected in gene transcription - a case study of two litter decomposers.</title>
        <authorList>
            <person name="Barbi F."/>
            <person name="Kohler A."/>
            <person name="Barry K."/>
            <person name="Baskaran P."/>
            <person name="Daum C."/>
            <person name="Fauchery L."/>
            <person name="Ihrmark K."/>
            <person name="Kuo A."/>
            <person name="LaButti K."/>
            <person name="Lipzen A."/>
            <person name="Morin E."/>
            <person name="Grigoriev I.V."/>
            <person name="Henrissat B."/>
            <person name="Lindahl B."/>
            <person name="Martin F."/>
        </authorList>
    </citation>
    <scope>NUCLEOTIDE SEQUENCE</scope>
    <source>
        <strain evidence="1">JB14</strain>
    </source>
</reference>
<gene>
    <name evidence="1" type="ORF">BT96DRAFT_920477</name>
</gene>
<dbReference type="InterPro" id="IPR036047">
    <property type="entry name" value="F-box-like_dom_sf"/>
</dbReference>
<name>A0A6A4HN83_9AGAR</name>
<organism evidence="1 2">
    <name type="scientific">Gymnopus androsaceus JB14</name>
    <dbReference type="NCBI Taxonomy" id="1447944"/>
    <lineage>
        <taxon>Eukaryota</taxon>
        <taxon>Fungi</taxon>
        <taxon>Dikarya</taxon>
        <taxon>Basidiomycota</taxon>
        <taxon>Agaricomycotina</taxon>
        <taxon>Agaricomycetes</taxon>
        <taxon>Agaricomycetidae</taxon>
        <taxon>Agaricales</taxon>
        <taxon>Marasmiineae</taxon>
        <taxon>Omphalotaceae</taxon>
        <taxon>Gymnopus</taxon>
    </lineage>
</organism>
<dbReference type="EMBL" id="ML769476">
    <property type="protein sequence ID" value="KAE9398858.1"/>
    <property type="molecule type" value="Genomic_DNA"/>
</dbReference>